<reference evidence="2" key="1">
    <citation type="journal article" date="2016" name="Genome Biol. Evol.">
        <title>Comparative 'omics' of the Fusarium fujikuroi species complex highlights differences in genetic potential and metabolite synthesis.</title>
        <authorList>
            <person name="Niehaus E.-M."/>
            <person name="Muensterkoetter M."/>
            <person name="Proctor R.H."/>
            <person name="Brown D.W."/>
            <person name="Sharon A."/>
            <person name="Idan Y."/>
            <person name="Oren-Young L."/>
            <person name="Sieber C.M."/>
            <person name="Novak O."/>
            <person name="Pencik A."/>
            <person name="Tarkowska D."/>
            <person name="Hromadova K."/>
            <person name="Freeman S."/>
            <person name="Maymon M."/>
            <person name="Elazar M."/>
            <person name="Youssef S.A."/>
            <person name="El-Shabrawy E.S.M."/>
            <person name="Shalaby A.B.A."/>
            <person name="Houterman P."/>
            <person name="Brock N.L."/>
            <person name="Burkhardt I."/>
            <person name="Tsavkelova E.A."/>
            <person name="Dickschat J.S."/>
            <person name="Galuszka P."/>
            <person name="Gueldener U."/>
            <person name="Tudzynski B."/>
        </authorList>
    </citation>
    <scope>NUCLEOTIDE SEQUENCE [LARGE SCALE GENOMIC DNA]</scope>
    <source>
        <strain evidence="2">ET1</strain>
    </source>
</reference>
<evidence type="ECO:0000313" key="2">
    <source>
        <dbReference type="Proteomes" id="UP000183971"/>
    </source>
</evidence>
<dbReference type="VEuPathDB" id="FungiDB:FPRO_15878"/>
<name>A0A1L7WA83_FUSPR</name>
<accession>A0A1L7WA83</accession>
<protein>
    <submittedName>
        <fullName evidence="1">Uncharacterized protein</fullName>
    </submittedName>
</protein>
<evidence type="ECO:0000313" key="1">
    <source>
        <dbReference type="EMBL" id="CZR49519.1"/>
    </source>
</evidence>
<dbReference type="Proteomes" id="UP000183971">
    <property type="component" value="Unassembled WGS sequence"/>
</dbReference>
<dbReference type="AlphaFoldDB" id="A0A1L7WA83"/>
<proteinExistence type="predicted"/>
<keyword evidence="2" id="KW-1185">Reference proteome</keyword>
<dbReference type="RefSeq" id="XP_031090019.1">
    <property type="nucleotide sequence ID" value="XM_031224796.1"/>
</dbReference>
<dbReference type="EMBL" id="FJOF01000017">
    <property type="protein sequence ID" value="CZR49519.1"/>
    <property type="molecule type" value="Genomic_DNA"/>
</dbReference>
<dbReference type="GeneID" id="42060733"/>
<gene>
    <name evidence="1" type="ORF">FPRO_15878</name>
</gene>
<organism evidence="1 2">
    <name type="scientific">Fusarium proliferatum (strain ET1)</name>
    <name type="common">Orchid endophyte fungus</name>
    <dbReference type="NCBI Taxonomy" id="1227346"/>
    <lineage>
        <taxon>Eukaryota</taxon>
        <taxon>Fungi</taxon>
        <taxon>Dikarya</taxon>
        <taxon>Ascomycota</taxon>
        <taxon>Pezizomycotina</taxon>
        <taxon>Sordariomycetes</taxon>
        <taxon>Hypocreomycetidae</taxon>
        <taxon>Hypocreales</taxon>
        <taxon>Nectriaceae</taxon>
        <taxon>Fusarium</taxon>
        <taxon>Fusarium fujikuroi species complex</taxon>
    </lineage>
</organism>
<comment type="caution">
    <text evidence="1">The sequence shown here is derived from an EMBL/GenBank/DDBJ whole genome shotgun (WGS) entry which is preliminary data.</text>
</comment>
<sequence length="181" mass="19957">MKQSSSIDTPHLFSILQANPSIATGRLGHSHELMQHKALGFCIWDASLGLHDEVLGRLGQGHDELPAEYRYVQGHSYTQNYLVLSPFAKHEYNYVARRKGVSIPPTTAALRHAAGTDDFHCAKASGSWAFSCKDREPATASERRLITDRRPRAAISSSLGRRLATPPPLGNHWLLSQASDC</sequence>